<keyword evidence="3 5" id="KW-1133">Transmembrane helix</keyword>
<dbReference type="InterPro" id="IPR037185">
    <property type="entry name" value="EmrE-like"/>
</dbReference>
<feature type="transmembrane region" description="Helical" evidence="5">
    <location>
        <begin position="265"/>
        <end position="283"/>
    </location>
</feature>
<feature type="transmembrane region" description="Helical" evidence="5">
    <location>
        <begin position="40"/>
        <end position="57"/>
    </location>
</feature>
<evidence type="ECO:0000313" key="7">
    <source>
        <dbReference type="EMBL" id="NYV27530.1"/>
    </source>
</evidence>
<keyword evidence="8" id="KW-1185">Reference proteome</keyword>
<name>A0A7Z0TA02_9FUSO</name>
<feature type="domain" description="EamA" evidence="6">
    <location>
        <begin position="149"/>
        <end position="280"/>
    </location>
</feature>
<feature type="transmembrane region" description="Helical" evidence="5">
    <location>
        <begin position="149"/>
        <end position="168"/>
    </location>
</feature>
<evidence type="ECO:0000256" key="4">
    <source>
        <dbReference type="ARBA" id="ARBA00023136"/>
    </source>
</evidence>
<evidence type="ECO:0000256" key="3">
    <source>
        <dbReference type="ARBA" id="ARBA00022989"/>
    </source>
</evidence>
<evidence type="ECO:0000313" key="8">
    <source>
        <dbReference type="Proteomes" id="UP000526184"/>
    </source>
</evidence>
<feature type="transmembrane region" description="Helical" evidence="5">
    <location>
        <begin position="180"/>
        <end position="199"/>
    </location>
</feature>
<dbReference type="AlphaFoldDB" id="A0A7Z0TA02"/>
<evidence type="ECO:0000259" key="6">
    <source>
        <dbReference type="Pfam" id="PF00892"/>
    </source>
</evidence>
<dbReference type="PANTHER" id="PTHR22911">
    <property type="entry name" value="ACYL-MALONYL CONDENSING ENZYME-RELATED"/>
    <property type="match status" value="1"/>
</dbReference>
<feature type="transmembrane region" description="Helical" evidence="5">
    <location>
        <begin position="124"/>
        <end position="143"/>
    </location>
</feature>
<dbReference type="Proteomes" id="UP000526184">
    <property type="component" value="Unassembled WGS sequence"/>
</dbReference>
<dbReference type="SUPFAM" id="SSF103481">
    <property type="entry name" value="Multidrug resistance efflux transporter EmrE"/>
    <property type="match status" value="2"/>
</dbReference>
<sequence>MENKKRYYLGILFVLLSAIGFSSLQMIVKMLPNVSVASKLFYRNVIITIITYILMKLRGVSCKIEKSEWPLLTARVIFGILGVIISFYTLTYILLADSTTIQKLSSFIVLIFSYFFFNEKFTKIHFMALVFSFIGVILIVKPGSSSFSFGYILAILGAFCSASAYTCIRAIGLRKKVDPLLTVFYFSLASTIFSFPFVIVNGINFDLRTMLLLIGIGIFGSIGQFGITFAYNFASAKEISVFEYSQVIISSILGFVFLSEVPDKFSIMGYIIIILVGIFMYKYNLNREIKNDK</sequence>
<reference evidence="7 8" key="1">
    <citation type="submission" date="2020-05" db="EMBL/GenBank/DDBJ databases">
        <title>Streptobacillus felis strain LHL191014123.</title>
        <authorList>
            <person name="Fawzy A."/>
            <person name="Rau J."/>
            <person name="Risse K."/>
            <person name="Schauerte N."/>
            <person name="Geiger C."/>
            <person name="Blom J."/>
            <person name="Imirzalioglu C."/>
            <person name="Falgenhauer J."/>
            <person name="Bach A."/>
            <person name="Herden C."/>
            <person name="Eisenberg T."/>
        </authorList>
    </citation>
    <scope>NUCLEOTIDE SEQUENCE [LARGE SCALE GENOMIC DNA]</scope>
    <source>
        <strain evidence="7 8">LHL191014123</strain>
    </source>
</reference>
<dbReference type="RefSeq" id="WP_180135450.1">
    <property type="nucleotide sequence ID" value="NZ_JABMKT010000005.1"/>
</dbReference>
<keyword evidence="2 5" id="KW-0812">Transmembrane</keyword>
<evidence type="ECO:0000256" key="2">
    <source>
        <dbReference type="ARBA" id="ARBA00022692"/>
    </source>
</evidence>
<protein>
    <submittedName>
        <fullName evidence="7">DMT family transporter</fullName>
    </submittedName>
</protein>
<comment type="caution">
    <text evidence="7">The sequence shown here is derived from an EMBL/GenBank/DDBJ whole genome shotgun (WGS) entry which is preliminary data.</text>
</comment>
<feature type="transmembrane region" description="Helical" evidence="5">
    <location>
        <begin position="241"/>
        <end position="259"/>
    </location>
</feature>
<dbReference type="Pfam" id="PF00892">
    <property type="entry name" value="EamA"/>
    <property type="match status" value="2"/>
</dbReference>
<feature type="transmembrane region" description="Helical" evidence="5">
    <location>
        <begin position="7"/>
        <end position="28"/>
    </location>
</feature>
<dbReference type="GO" id="GO:0016020">
    <property type="term" value="C:membrane"/>
    <property type="evidence" value="ECO:0007669"/>
    <property type="project" value="UniProtKB-SubCell"/>
</dbReference>
<comment type="subcellular location">
    <subcellularLocation>
        <location evidence="1">Membrane</location>
        <topology evidence="1">Multi-pass membrane protein</topology>
    </subcellularLocation>
</comment>
<gene>
    <name evidence="7" type="ORF">HP397_01640</name>
</gene>
<keyword evidence="4 5" id="KW-0472">Membrane</keyword>
<feature type="transmembrane region" description="Helical" evidence="5">
    <location>
        <begin position="69"/>
        <end position="95"/>
    </location>
</feature>
<accession>A0A7Z0TA02</accession>
<feature type="transmembrane region" description="Helical" evidence="5">
    <location>
        <begin position="101"/>
        <end position="117"/>
    </location>
</feature>
<feature type="domain" description="EamA" evidence="6">
    <location>
        <begin position="9"/>
        <end position="140"/>
    </location>
</feature>
<evidence type="ECO:0000256" key="1">
    <source>
        <dbReference type="ARBA" id="ARBA00004141"/>
    </source>
</evidence>
<dbReference type="InterPro" id="IPR000620">
    <property type="entry name" value="EamA_dom"/>
</dbReference>
<organism evidence="7 8">
    <name type="scientific">Streptobacillus felis</name>
    <dbReference type="NCBI Taxonomy" id="1384509"/>
    <lineage>
        <taxon>Bacteria</taxon>
        <taxon>Fusobacteriati</taxon>
        <taxon>Fusobacteriota</taxon>
        <taxon>Fusobacteriia</taxon>
        <taxon>Fusobacteriales</taxon>
        <taxon>Leptotrichiaceae</taxon>
        <taxon>Streptobacillus</taxon>
    </lineage>
</organism>
<feature type="transmembrane region" description="Helical" evidence="5">
    <location>
        <begin position="211"/>
        <end position="234"/>
    </location>
</feature>
<proteinExistence type="predicted"/>
<evidence type="ECO:0000256" key="5">
    <source>
        <dbReference type="SAM" id="Phobius"/>
    </source>
</evidence>
<dbReference type="PANTHER" id="PTHR22911:SF6">
    <property type="entry name" value="SOLUTE CARRIER FAMILY 35 MEMBER G1"/>
    <property type="match status" value="1"/>
</dbReference>
<dbReference type="EMBL" id="JABMKT010000005">
    <property type="protein sequence ID" value="NYV27530.1"/>
    <property type="molecule type" value="Genomic_DNA"/>
</dbReference>